<sequence>MGREWFGLGLQRWQIQSNRFLRSFYSIIQDAKLFLLDLVFIKSKLSITLIVQIAKGENLFMAPFFVIIFLFAIWPPLGVLALIALIFWVCIREDDGPGEQNTNFSANEHWKSPFDEEDDFYPGLSSSKTRPVFRSYDDWDDCDCCAELPASQIHISENTFVPTYKPGIDAFREFVQNNRIKCLYHFTDKANLLSIFEHGSLLSWHELTERQLFHKAGGNEKSRELDTRRGLQNYVRLSFTNNHPMQYVCQNDGRIDELVLIEIAPEVIYWEETLFSNTNATANYAKVGPNLAHLQLVNFEVIKRGSWATEREKYSIQAEVMVKEQIPCKYFLNLDYLEMIARMG</sequence>
<keyword evidence="3" id="KW-0808">Transferase</keyword>
<dbReference type="KEGG" id="alus:STSP2_01143"/>
<feature type="domain" description="DarT" evidence="8">
    <location>
        <begin position="181"/>
        <end position="344"/>
    </location>
</feature>
<protein>
    <recommendedName>
        <fullName evidence="8">DarT domain-containing protein</fullName>
    </recommendedName>
</protein>
<evidence type="ECO:0000256" key="6">
    <source>
        <dbReference type="PROSITE-ProRule" id="PRU01362"/>
    </source>
</evidence>
<name>A0A1U9NJ85_9BACT</name>
<keyword evidence="7" id="KW-1133">Transmembrane helix</keyword>
<accession>A0A1U9NJ85</accession>
<evidence type="ECO:0000256" key="3">
    <source>
        <dbReference type="ARBA" id="ARBA00022679"/>
    </source>
</evidence>
<dbReference type="Pfam" id="PF14487">
    <property type="entry name" value="DarT"/>
    <property type="match status" value="1"/>
</dbReference>
<reference evidence="10" key="1">
    <citation type="submission" date="2017-02" db="EMBL/GenBank/DDBJ databases">
        <title>Comparative genomics and description of representatives of a novel lineage of planctomycetes thriving in anoxic sediments.</title>
        <authorList>
            <person name="Spring S."/>
            <person name="Bunk B."/>
            <person name="Sproer C."/>
        </authorList>
    </citation>
    <scope>NUCLEOTIDE SEQUENCE [LARGE SCALE GENOMIC DNA]</scope>
    <source>
        <strain evidence="10">ST-NAGAB-D1</strain>
    </source>
</reference>
<gene>
    <name evidence="9" type="ORF">STSP2_01143</name>
</gene>
<dbReference type="InterPro" id="IPR029494">
    <property type="entry name" value="DarT"/>
</dbReference>
<dbReference type="GO" id="GO:0016779">
    <property type="term" value="F:nucleotidyltransferase activity"/>
    <property type="evidence" value="ECO:0007669"/>
    <property type="project" value="UniProtKB-KW"/>
</dbReference>
<keyword evidence="1 6" id="KW-1277">Toxin-antitoxin system</keyword>
<keyword evidence="7" id="KW-0812">Transmembrane</keyword>
<dbReference type="GO" id="GO:0003677">
    <property type="term" value="F:DNA binding"/>
    <property type="evidence" value="ECO:0007669"/>
    <property type="project" value="UniProtKB-UniRule"/>
</dbReference>
<feature type="transmembrane region" description="Helical" evidence="7">
    <location>
        <begin position="62"/>
        <end position="89"/>
    </location>
</feature>
<keyword evidence="10" id="KW-1185">Reference proteome</keyword>
<dbReference type="OrthoDB" id="7605323at2"/>
<dbReference type="STRING" id="1936003.STSP2_01143"/>
<evidence type="ECO:0000259" key="8">
    <source>
        <dbReference type="PROSITE" id="PS52018"/>
    </source>
</evidence>
<evidence type="ECO:0000256" key="4">
    <source>
        <dbReference type="ARBA" id="ARBA00022695"/>
    </source>
</evidence>
<dbReference type="Proteomes" id="UP000189674">
    <property type="component" value="Chromosome"/>
</dbReference>
<organism evidence="9 10">
    <name type="scientific">Anaerohalosphaera lusitana</name>
    <dbReference type="NCBI Taxonomy" id="1936003"/>
    <lineage>
        <taxon>Bacteria</taxon>
        <taxon>Pseudomonadati</taxon>
        <taxon>Planctomycetota</taxon>
        <taxon>Phycisphaerae</taxon>
        <taxon>Sedimentisphaerales</taxon>
        <taxon>Anaerohalosphaeraceae</taxon>
        <taxon>Anaerohalosphaera</taxon>
    </lineage>
</organism>
<evidence type="ECO:0000313" key="10">
    <source>
        <dbReference type="Proteomes" id="UP000189674"/>
    </source>
</evidence>
<keyword evidence="5 6" id="KW-0238">DNA-binding</keyword>
<evidence type="ECO:0000256" key="1">
    <source>
        <dbReference type="ARBA" id="ARBA00022649"/>
    </source>
</evidence>
<dbReference type="PROSITE" id="PS52018">
    <property type="entry name" value="DART"/>
    <property type="match status" value="1"/>
</dbReference>
<keyword evidence="7" id="KW-0472">Membrane</keyword>
<evidence type="ECO:0000256" key="2">
    <source>
        <dbReference type="ARBA" id="ARBA00022676"/>
    </source>
</evidence>
<comment type="similarity">
    <text evidence="6">Belongs to the DarT ADP-ribosyltransferase family.</text>
</comment>
<keyword evidence="2" id="KW-0328">Glycosyltransferase</keyword>
<dbReference type="AlphaFoldDB" id="A0A1U9NJ85"/>
<evidence type="ECO:0000256" key="7">
    <source>
        <dbReference type="SAM" id="Phobius"/>
    </source>
</evidence>
<dbReference type="GO" id="GO:0016757">
    <property type="term" value="F:glycosyltransferase activity"/>
    <property type="evidence" value="ECO:0007669"/>
    <property type="project" value="UniProtKB-KW"/>
</dbReference>
<evidence type="ECO:0000313" key="9">
    <source>
        <dbReference type="EMBL" id="AQT67989.1"/>
    </source>
</evidence>
<evidence type="ECO:0000256" key="5">
    <source>
        <dbReference type="ARBA" id="ARBA00023125"/>
    </source>
</evidence>
<dbReference type="EMBL" id="CP019791">
    <property type="protein sequence ID" value="AQT67989.1"/>
    <property type="molecule type" value="Genomic_DNA"/>
</dbReference>
<comment type="caution">
    <text evidence="6">Lacks conserved residue(s) required for the propagation of feature annotation.</text>
</comment>
<proteinExistence type="inferred from homology"/>
<keyword evidence="4" id="KW-0548">Nucleotidyltransferase</keyword>